<accession>A0A381ZQM6</accession>
<proteinExistence type="predicted"/>
<sequence length="53" mass="6120">MTKKQRQFTRPTNLNDMLEQSNRFYTPEATAHWQAFKTNPSDVIIATFAKSGT</sequence>
<reference evidence="1" key="1">
    <citation type="submission" date="2018-05" db="EMBL/GenBank/DDBJ databases">
        <authorList>
            <person name="Lanie J.A."/>
            <person name="Ng W.-L."/>
            <person name="Kazmierczak K.M."/>
            <person name="Andrzejewski T.M."/>
            <person name="Davidsen T.M."/>
            <person name="Wayne K.J."/>
            <person name="Tettelin H."/>
            <person name="Glass J.I."/>
            <person name="Rusch D."/>
            <person name="Podicherti R."/>
            <person name="Tsui H.-C.T."/>
            <person name="Winkler M.E."/>
        </authorList>
    </citation>
    <scope>NUCLEOTIDE SEQUENCE</scope>
</reference>
<name>A0A381ZQM6_9ZZZZ</name>
<evidence type="ECO:0008006" key="2">
    <source>
        <dbReference type="Google" id="ProtNLM"/>
    </source>
</evidence>
<dbReference type="EMBL" id="UINC01022285">
    <property type="protein sequence ID" value="SVA91585.1"/>
    <property type="molecule type" value="Genomic_DNA"/>
</dbReference>
<dbReference type="AlphaFoldDB" id="A0A381ZQM6"/>
<organism evidence="1">
    <name type="scientific">marine metagenome</name>
    <dbReference type="NCBI Taxonomy" id="408172"/>
    <lineage>
        <taxon>unclassified sequences</taxon>
        <taxon>metagenomes</taxon>
        <taxon>ecological metagenomes</taxon>
    </lineage>
</organism>
<gene>
    <name evidence="1" type="ORF">METZ01_LOCUS144439</name>
</gene>
<feature type="non-terminal residue" evidence="1">
    <location>
        <position position="53"/>
    </location>
</feature>
<protein>
    <recommendedName>
        <fullName evidence="2">Sulfotransferase domain-containing protein</fullName>
    </recommendedName>
</protein>
<evidence type="ECO:0000313" key="1">
    <source>
        <dbReference type="EMBL" id="SVA91585.1"/>
    </source>
</evidence>